<accession>A0A6V7HZH6</accession>
<sequence length="102" mass="12390">MGQLITRMPQTWQDLMDERDRVLHWSSEILARIDDNINNEDTFLMDYDNNKIDEKVNQWISQHRVKQDEAFKVFLEKNENYREKIDKKSRKVSLLHKFAPIP</sequence>
<gene>
    <name evidence="1" type="ORF">BBRV_LOCUS8071</name>
</gene>
<protein>
    <submittedName>
        <fullName evidence="1">Uncharacterized protein</fullName>
    </submittedName>
</protein>
<dbReference type="EMBL" id="CADCXW020000001">
    <property type="protein sequence ID" value="CAD1531243.1"/>
    <property type="molecule type" value="Genomic_DNA"/>
</dbReference>
<proteinExistence type="predicted"/>
<organism evidence="1">
    <name type="scientific">Bracon brevicornis</name>
    <dbReference type="NCBI Taxonomy" id="1563983"/>
    <lineage>
        <taxon>Eukaryota</taxon>
        <taxon>Metazoa</taxon>
        <taxon>Ecdysozoa</taxon>
        <taxon>Arthropoda</taxon>
        <taxon>Hexapoda</taxon>
        <taxon>Insecta</taxon>
        <taxon>Pterygota</taxon>
        <taxon>Neoptera</taxon>
        <taxon>Endopterygota</taxon>
        <taxon>Hymenoptera</taxon>
        <taxon>Apocrita</taxon>
        <taxon>Ichneumonoidea</taxon>
        <taxon>Braconidae</taxon>
        <taxon>Braconinae</taxon>
        <taxon>Bracon</taxon>
    </lineage>
</organism>
<name>A0A6V7HZH6_9HYME</name>
<dbReference type="AlphaFoldDB" id="A0A6V7HZH6"/>
<evidence type="ECO:0000313" key="1">
    <source>
        <dbReference type="EMBL" id="CAD1531243.1"/>
    </source>
</evidence>
<reference evidence="1" key="1">
    <citation type="submission" date="2020-07" db="EMBL/GenBank/DDBJ databases">
        <authorList>
            <person name="Ferguson B K."/>
        </authorList>
    </citation>
    <scope>NUCLEOTIDE SEQUENCE</scope>
    <source>
        <strain evidence="1">L06</strain>
    </source>
</reference>